<dbReference type="GeneID" id="136807231"/>
<dbReference type="AlphaFoldDB" id="A0A7M5URB5"/>
<evidence type="ECO:0000313" key="4">
    <source>
        <dbReference type="EnsemblMetazoa" id="CLYHEMP001365.3"/>
    </source>
</evidence>
<dbReference type="CDD" id="cd07381">
    <property type="entry name" value="MPP_CapA"/>
    <property type="match status" value="1"/>
</dbReference>
<dbReference type="InterPro" id="IPR019079">
    <property type="entry name" value="Capsule_synth_CapA"/>
</dbReference>
<dbReference type="InterPro" id="IPR029052">
    <property type="entry name" value="Metallo-depent_PP-like"/>
</dbReference>
<evidence type="ECO:0000313" key="5">
    <source>
        <dbReference type="Proteomes" id="UP000594262"/>
    </source>
</evidence>
<name>A0A7M5URB5_9CNID</name>
<accession>A0A7M5URB5</accession>
<keyword evidence="2" id="KW-0732">Signal</keyword>
<reference evidence="4" key="1">
    <citation type="submission" date="2021-01" db="UniProtKB">
        <authorList>
            <consortium name="EnsemblMetazoa"/>
        </authorList>
    </citation>
    <scope>IDENTIFICATION</scope>
</reference>
<dbReference type="SUPFAM" id="SSF56300">
    <property type="entry name" value="Metallo-dependent phosphatases"/>
    <property type="match status" value="1"/>
</dbReference>
<feature type="domain" description="Capsule synthesis protein CapA" evidence="3">
    <location>
        <begin position="32"/>
        <end position="275"/>
    </location>
</feature>
<keyword evidence="5" id="KW-1185">Reference proteome</keyword>
<dbReference type="Pfam" id="PF09587">
    <property type="entry name" value="PGA_cap"/>
    <property type="match status" value="1"/>
</dbReference>
<comment type="similarity">
    <text evidence="1">Belongs to the CapA family.</text>
</comment>
<dbReference type="InterPro" id="IPR052169">
    <property type="entry name" value="CW_Biosynth-Accessory"/>
</dbReference>
<feature type="chain" id="PRO_5029616285" description="Capsule synthesis protein CapA domain-containing protein" evidence="2">
    <location>
        <begin position="18"/>
        <end position="413"/>
    </location>
</feature>
<dbReference type="OrthoDB" id="5973513at2759"/>
<dbReference type="RefSeq" id="XP_066919929.1">
    <property type="nucleotide sequence ID" value="XM_067063828.1"/>
</dbReference>
<sequence>MLFFIFLRLSIICSCTARNVKTSAQNEAEQFSIIFGGDVSFSGIQRRMVENGKCSYNNSFAQIRSYLKQSDEVFVNLETPIGTKEQVESLPRFKGKNIHLVAEEDSLSALKYAGITSVSLANNHIFDRNQEGIQSTVKLLEKYQIKYTGVTPLKKPLMFKRNGIKIAITAYLLPPVIGNMKLFKKGLTLQEYKPKQTVEDLQELRKTADVVIIYFHWDVEYATLPERMTEFYDVIENIHEYVDVIIGSHAHVTQPHFYYKDVLVAPQMGNFLFPMHLSSFFLFDRNDMQNDPDLKAYEDWWYLYTKLFKNPSAHALLYKLVFDKNGLVPESSQYMETIIDVSERHCLYVRPKILKGDPWKTICSNDDYNCMGTTRCNHFECTLKDGKVIKYKNKLLNALRSNDLNRCRDKIEL</sequence>
<dbReference type="Proteomes" id="UP000594262">
    <property type="component" value="Unplaced"/>
</dbReference>
<evidence type="ECO:0000256" key="1">
    <source>
        <dbReference type="ARBA" id="ARBA00005662"/>
    </source>
</evidence>
<organism evidence="4 5">
    <name type="scientific">Clytia hemisphaerica</name>
    <dbReference type="NCBI Taxonomy" id="252671"/>
    <lineage>
        <taxon>Eukaryota</taxon>
        <taxon>Metazoa</taxon>
        <taxon>Cnidaria</taxon>
        <taxon>Hydrozoa</taxon>
        <taxon>Hydroidolina</taxon>
        <taxon>Leptothecata</taxon>
        <taxon>Obeliida</taxon>
        <taxon>Clytiidae</taxon>
        <taxon>Clytia</taxon>
    </lineage>
</organism>
<evidence type="ECO:0000259" key="3">
    <source>
        <dbReference type="SMART" id="SM00854"/>
    </source>
</evidence>
<dbReference type="PANTHER" id="PTHR33393:SF11">
    <property type="entry name" value="POLYGLUTAMINE SYNTHESIS ACCESSORY PROTEIN RV0574C-RELATED"/>
    <property type="match status" value="1"/>
</dbReference>
<dbReference type="Gene3D" id="3.60.21.10">
    <property type="match status" value="1"/>
</dbReference>
<feature type="signal peptide" evidence="2">
    <location>
        <begin position="1"/>
        <end position="17"/>
    </location>
</feature>
<dbReference type="PANTHER" id="PTHR33393">
    <property type="entry name" value="POLYGLUTAMINE SYNTHESIS ACCESSORY PROTEIN RV0574C-RELATED"/>
    <property type="match status" value="1"/>
</dbReference>
<evidence type="ECO:0000256" key="2">
    <source>
        <dbReference type="SAM" id="SignalP"/>
    </source>
</evidence>
<dbReference type="SMART" id="SM00854">
    <property type="entry name" value="PGA_cap"/>
    <property type="match status" value="1"/>
</dbReference>
<protein>
    <recommendedName>
        <fullName evidence="3">Capsule synthesis protein CapA domain-containing protein</fullName>
    </recommendedName>
</protein>
<proteinExistence type="inferred from homology"/>
<dbReference type="EnsemblMetazoa" id="CLYHEMT001365.3">
    <property type="protein sequence ID" value="CLYHEMP001365.3"/>
    <property type="gene ID" value="CLYHEMG001365"/>
</dbReference>